<keyword evidence="2" id="KW-0813">Transport</keyword>
<reference evidence="8 9" key="1">
    <citation type="submission" date="2022-01" db="EMBL/GenBank/DDBJ databases">
        <authorList>
            <person name="Won M."/>
            <person name="Kim S.-J."/>
            <person name="Kwon S.-W."/>
        </authorList>
    </citation>
    <scope>NUCLEOTIDE SEQUENCE [LARGE SCALE GENOMIC DNA]</scope>
    <source>
        <strain evidence="8 9">KCTC 23505</strain>
    </source>
</reference>
<organism evidence="8 9">
    <name type="scientific">Acidiphilium iwatense</name>
    <dbReference type="NCBI Taxonomy" id="768198"/>
    <lineage>
        <taxon>Bacteria</taxon>
        <taxon>Pseudomonadati</taxon>
        <taxon>Pseudomonadota</taxon>
        <taxon>Alphaproteobacteria</taxon>
        <taxon>Acetobacterales</taxon>
        <taxon>Acidocellaceae</taxon>
        <taxon>Acidiphilium</taxon>
    </lineage>
</organism>
<sequence>MKRHAALAEPQNPAHEDFDRARDRRVIEIIRRRRSRWSGVRLLLLLAGPGVLTFLGENDAPSMLSYAATGAQFGIGFFLPFVAATFAIGFIVQEMAARIGAATGQGHAELIFARFGRFWGGFAMLDLVAGNFLTLVTEFIGIRAGLGFFGVPPLVAVGFSILVIGFAISTSRYKTWERITMGLALGNAIFLPVALFAHPDPGAIGHALLTWGPLPNGFTPGTITLMIADIGATVTPWMLFFQQGAVADKGLTTHDLKAVRLDTLIGSVLAALFGIAAIVATAPLFTHGISAGNFQAAQFAEAIAPYTGHLGAALFAIGIFEAGLVAAITISTSSAYAFGEVLGHAHSLNSPLREGLPFYIVLLGSACAAGGLTLIPGAPLEEIVILVNVVATLAMPPALLFLLVLANDRELMGDYRNRLAGNIAGIGVTAFLIACGLGFAATVVLPSLFR</sequence>
<keyword evidence="6 7" id="KW-0472">Membrane</keyword>
<dbReference type="PANTHER" id="PTHR11706">
    <property type="entry name" value="SOLUTE CARRIER PROTEIN FAMILY 11 MEMBER"/>
    <property type="match status" value="1"/>
</dbReference>
<keyword evidence="4" id="KW-0769">Symport</keyword>
<dbReference type="InterPro" id="IPR001046">
    <property type="entry name" value="NRAMP_fam"/>
</dbReference>
<evidence type="ECO:0000313" key="8">
    <source>
        <dbReference type="EMBL" id="MCF3948530.1"/>
    </source>
</evidence>
<proteinExistence type="predicted"/>
<feature type="transmembrane region" description="Helical" evidence="7">
    <location>
        <begin position="118"/>
        <end position="140"/>
    </location>
</feature>
<feature type="transmembrane region" description="Helical" evidence="7">
    <location>
        <begin position="313"/>
        <end position="338"/>
    </location>
</feature>
<evidence type="ECO:0000256" key="3">
    <source>
        <dbReference type="ARBA" id="ARBA00022692"/>
    </source>
</evidence>
<keyword evidence="3 7" id="KW-0812">Transmembrane</keyword>
<keyword evidence="9" id="KW-1185">Reference proteome</keyword>
<evidence type="ECO:0000256" key="4">
    <source>
        <dbReference type="ARBA" id="ARBA00022847"/>
    </source>
</evidence>
<evidence type="ECO:0000256" key="7">
    <source>
        <dbReference type="SAM" id="Phobius"/>
    </source>
</evidence>
<comment type="caution">
    <text evidence="8">The sequence shown here is derived from an EMBL/GenBank/DDBJ whole genome shotgun (WGS) entry which is preliminary data.</text>
</comment>
<name>A0ABS9E291_9PROT</name>
<dbReference type="Proteomes" id="UP001521209">
    <property type="component" value="Unassembled WGS sequence"/>
</dbReference>
<dbReference type="RefSeq" id="WP_235705812.1">
    <property type="nucleotide sequence ID" value="NZ_JAKGBZ010000058.1"/>
</dbReference>
<evidence type="ECO:0000313" key="9">
    <source>
        <dbReference type="Proteomes" id="UP001521209"/>
    </source>
</evidence>
<feature type="transmembrane region" description="Helical" evidence="7">
    <location>
        <begin position="358"/>
        <end position="377"/>
    </location>
</feature>
<dbReference type="PANTHER" id="PTHR11706:SF33">
    <property type="entry name" value="NATURAL RESISTANCE-ASSOCIATED MACROPHAGE PROTEIN 2"/>
    <property type="match status" value="1"/>
</dbReference>
<feature type="transmembrane region" description="Helical" evidence="7">
    <location>
        <begin position="39"/>
        <end position="55"/>
    </location>
</feature>
<dbReference type="Pfam" id="PF01566">
    <property type="entry name" value="Nramp"/>
    <property type="match status" value="1"/>
</dbReference>
<accession>A0ABS9E291</accession>
<gene>
    <name evidence="8" type="ORF">L2A60_17830</name>
</gene>
<keyword evidence="5 7" id="KW-1133">Transmembrane helix</keyword>
<feature type="transmembrane region" description="Helical" evidence="7">
    <location>
        <begin position="75"/>
        <end position="97"/>
    </location>
</feature>
<evidence type="ECO:0000256" key="5">
    <source>
        <dbReference type="ARBA" id="ARBA00022989"/>
    </source>
</evidence>
<feature type="transmembrane region" description="Helical" evidence="7">
    <location>
        <begin position="218"/>
        <end position="240"/>
    </location>
</feature>
<feature type="transmembrane region" description="Helical" evidence="7">
    <location>
        <begin position="383"/>
        <end position="407"/>
    </location>
</feature>
<evidence type="ECO:0000256" key="6">
    <source>
        <dbReference type="ARBA" id="ARBA00023136"/>
    </source>
</evidence>
<evidence type="ECO:0000256" key="1">
    <source>
        <dbReference type="ARBA" id="ARBA00004141"/>
    </source>
</evidence>
<feature type="transmembrane region" description="Helical" evidence="7">
    <location>
        <begin position="146"/>
        <end position="167"/>
    </location>
</feature>
<evidence type="ECO:0000256" key="2">
    <source>
        <dbReference type="ARBA" id="ARBA00022448"/>
    </source>
</evidence>
<comment type="subcellular location">
    <subcellularLocation>
        <location evidence="1">Membrane</location>
        <topology evidence="1">Multi-pass membrane protein</topology>
    </subcellularLocation>
</comment>
<protein>
    <submittedName>
        <fullName evidence="8">Divalent metal cation transporter</fullName>
    </submittedName>
</protein>
<feature type="transmembrane region" description="Helical" evidence="7">
    <location>
        <begin position="261"/>
        <end position="285"/>
    </location>
</feature>
<feature type="transmembrane region" description="Helical" evidence="7">
    <location>
        <begin position="419"/>
        <end position="445"/>
    </location>
</feature>
<dbReference type="EMBL" id="JAKGBZ010000058">
    <property type="protein sequence ID" value="MCF3948530.1"/>
    <property type="molecule type" value="Genomic_DNA"/>
</dbReference>
<feature type="transmembrane region" description="Helical" evidence="7">
    <location>
        <begin position="179"/>
        <end position="198"/>
    </location>
</feature>